<evidence type="ECO:0000313" key="4">
    <source>
        <dbReference type="EMBL" id="NUW39301.1"/>
    </source>
</evidence>
<proteinExistence type="predicted"/>
<feature type="signal peptide" evidence="2">
    <location>
        <begin position="1"/>
        <end position="28"/>
    </location>
</feature>
<dbReference type="SMART" id="SM00860">
    <property type="entry name" value="SMI1_KNR4"/>
    <property type="match status" value="1"/>
</dbReference>
<evidence type="ECO:0000256" key="2">
    <source>
        <dbReference type="SAM" id="SignalP"/>
    </source>
</evidence>
<sequence length="317" mass="32932">MIKVPALRVALASVLVAACASGSAAVLADTRVVTCAYSWGGGMELHCGDPEAEAALRAGMLTAEQAREAGCPGLLAAEPAPSADPGPTAYIGMDPPSGSPLPPRGTDPAVTARVNAAWDTIERWLAAHASATLRKLSAPASPRDIEGWERALGMRIPDALYVSLMRHDGADGNFGAGFRLPLDLGLAGLSSYSSLHDYNCIDLIMAGVEEDADPDDGFWHGSLLPFASSGGGEELFIDPRTGRVGQKSGGRLRYDGPMSWRSYPDLLEGVAAALESGGPLREWYPTVTAGCELRWADRPAASPPSGCAGGPRPSPTP</sequence>
<comment type="caution">
    <text evidence="4">The sequence shown here is derived from an EMBL/GenBank/DDBJ whole genome shotgun (WGS) entry which is preliminary data.</text>
</comment>
<reference evidence="4 5" key="1">
    <citation type="submission" date="2020-06" db="EMBL/GenBank/DDBJ databases">
        <authorList>
            <person name="Chanama M."/>
        </authorList>
    </citation>
    <scope>NUCLEOTIDE SEQUENCE [LARGE SCALE GENOMIC DNA]</scope>
    <source>
        <strain evidence="4 5">TBRC6557</strain>
    </source>
</reference>
<feature type="chain" id="PRO_5031225021" evidence="2">
    <location>
        <begin position="29"/>
        <end position="317"/>
    </location>
</feature>
<dbReference type="AlphaFoldDB" id="A0A7Y6MA52"/>
<evidence type="ECO:0000313" key="5">
    <source>
        <dbReference type="Proteomes" id="UP000546126"/>
    </source>
</evidence>
<dbReference type="Proteomes" id="UP000546126">
    <property type="component" value="Unassembled WGS sequence"/>
</dbReference>
<dbReference type="InterPro" id="IPR037883">
    <property type="entry name" value="Knr4/Smi1-like_sf"/>
</dbReference>
<protein>
    <submittedName>
        <fullName evidence="4">SMI1/KNR4 family protein</fullName>
    </submittedName>
</protein>
<dbReference type="InterPro" id="IPR018958">
    <property type="entry name" value="Knr4/Smi1-like_dom"/>
</dbReference>
<accession>A0A7Y6MA52</accession>
<dbReference type="Pfam" id="PF09346">
    <property type="entry name" value="SMI1_KNR4"/>
    <property type="match status" value="1"/>
</dbReference>
<feature type="domain" description="Knr4/Smi1-like" evidence="3">
    <location>
        <begin position="139"/>
        <end position="269"/>
    </location>
</feature>
<organism evidence="4 5">
    <name type="scientific">Nonomuraea rhodomycinica</name>
    <dbReference type="NCBI Taxonomy" id="1712872"/>
    <lineage>
        <taxon>Bacteria</taxon>
        <taxon>Bacillati</taxon>
        <taxon>Actinomycetota</taxon>
        <taxon>Actinomycetes</taxon>
        <taxon>Streptosporangiales</taxon>
        <taxon>Streptosporangiaceae</taxon>
        <taxon>Nonomuraea</taxon>
    </lineage>
</organism>
<evidence type="ECO:0000259" key="3">
    <source>
        <dbReference type="SMART" id="SM00860"/>
    </source>
</evidence>
<keyword evidence="2" id="KW-0732">Signal</keyword>
<keyword evidence="5" id="KW-1185">Reference proteome</keyword>
<dbReference type="EMBL" id="JABWGO010000001">
    <property type="protein sequence ID" value="NUW39301.1"/>
    <property type="molecule type" value="Genomic_DNA"/>
</dbReference>
<gene>
    <name evidence="4" type="ORF">HT134_04025</name>
</gene>
<dbReference type="PROSITE" id="PS51257">
    <property type="entry name" value="PROKAR_LIPOPROTEIN"/>
    <property type="match status" value="1"/>
</dbReference>
<name>A0A7Y6MA52_9ACTN</name>
<feature type="region of interest" description="Disordered" evidence="1">
    <location>
        <begin position="297"/>
        <end position="317"/>
    </location>
</feature>
<dbReference type="RefSeq" id="WP_175598864.1">
    <property type="nucleotide sequence ID" value="NZ_JABWGO010000001.1"/>
</dbReference>
<evidence type="ECO:0000256" key="1">
    <source>
        <dbReference type="SAM" id="MobiDB-lite"/>
    </source>
</evidence>
<dbReference type="SUPFAM" id="SSF160631">
    <property type="entry name" value="SMI1/KNR4-like"/>
    <property type="match status" value="1"/>
</dbReference>